<dbReference type="Proteomes" id="UP000276133">
    <property type="component" value="Unassembled WGS sequence"/>
</dbReference>
<keyword evidence="2" id="KW-1185">Reference proteome</keyword>
<evidence type="ECO:0000313" key="1">
    <source>
        <dbReference type="EMBL" id="RNA26822.1"/>
    </source>
</evidence>
<comment type="caution">
    <text evidence="1">The sequence shown here is derived from an EMBL/GenBank/DDBJ whole genome shotgun (WGS) entry which is preliminary data.</text>
</comment>
<name>A0A3M7RTK9_BRAPC</name>
<accession>A0A3M7RTK9</accession>
<sequence length="84" mass="9459">MPIIHAIILICKINSYRVVCICRLPELLTSRHLGPKDTDTMMEVFSNGLNLVLEGIEAYIASDGALSKLELYYLNDEIRLQGVH</sequence>
<proteinExistence type="predicted"/>
<dbReference type="AlphaFoldDB" id="A0A3M7RTK9"/>
<dbReference type="EMBL" id="REGN01002664">
    <property type="protein sequence ID" value="RNA26822.1"/>
    <property type="molecule type" value="Genomic_DNA"/>
</dbReference>
<protein>
    <submittedName>
        <fullName evidence="1">Uncharacterized protein</fullName>
    </submittedName>
</protein>
<gene>
    <name evidence="1" type="ORF">BpHYR1_004251</name>
</gene>
<evidence type="ECO:0000313" key="2">
    <source>
        <dbReference type="Proteomes" id="UP000276133"/>
    </source>
</evidence>
<reference evidence="1 2" key="1">
    <citation type="journal article" date="2018" name="Sci. Rep.">
        <title>Genomic signatures of local adaptation to the degree of environmental predictability in rotifers.</title>
        <authorList>
            <person name="Franch-Gras L."/>
            <person name="Hahn C."/>
            <person name="Garcia-Roger E.M."/>
            <person name="Carmona M.J."/>
            <person name="Serra M."/>
            <person name="Gomez A."/>
        </authorList>
    </citation>
    <scope>NUCLEOTIDE SEQUENCE [LARGE SCALE GENOMIC DNA]</scope>
    <source>
        <strain evidence="1">HYR1</strain>
    </source>
</reference>
<organism evidence="1 2">
    <name type="scientific">Brachionus plicatilis</name>
    <name type="common">Marine rotifer</name>
    <name type="synonym">Brachionus muelleri</name>
    <dbReference type="NCBI Taxonomy" id="10195"/>
    <lineage>
        <taxon>Eukaryota</taxon>
        <taxon>Metazoa</taxon>
        <taxon>Spiralia</taxon>
        <taxon>Gnathifera</taxon>
        <taxon>Rotifera</taxon>
        <taxon>Eurotatoria</taxon>
        <taxon>Monogononta</taxon>
        <taxon>Pseudotrocha</taxon>
        <taxon>Ploima</taxon>
        <taxon>Brachionidae</taxon>
        <taxon>Brachionus</taxon>
    </lineage>
</organism>